<evidence type="ECO:0000313" key="3">
    <source>
        <dbReference type="Proteomes" id="UP000594015"/>
    </source>
</evidence>
<protein>
    <submittedName>
        <fullName evidence="2">Uncharacterized protein</fullName>
    </submittedName>
</protein>
<dbReference type="EMBL" id="CP030050">
    <property type="protein sequence ID" value="QOZ71920.1"/>
    <property type="molecule type" value="Genomic_DNA"/>
</dbReference>
<dbReference type="KEGG" id="barh:WN72_40775"/>
<feature type="region of interest" description="Disordered" evidence="1">
    <location>
        <begin position="33"/>
        <end position="55"/>
    </location>
</feature>
<dbReference type="AlphaFoldDB" id="A0AAE7TKR1"/>
<dbReference type="RefSeq" id="WP_092217645.1">
    <property type="nucleotide sequence ID" value="NZ_CP030050.1"/>
</dbReference>
<gene>
    <name evidence="2" type="ORF">WN72_40775</name>
</gene>
<organism evidence="2 3">
    <name type="scientific">Bradyrhizobium arachidis</name>
    <dbReference type="NCBI Taxonomy" id="858423"/>
    <lineage>
        <taxon>Bacteria</taxon>
        <taxon>Pseudomonadati</taxon>
        <taxon>Pseudomonadota</taxon>
        <taxon>Alphaproteobacteria</taxon>
        <taxon>Hyphomicrobiales</taxon>
        <taxon>Nitrobacteraceae</taxon>
        <taxon>Bradyrhizobium</taxon>
    </lineage>
</organism>
<feature type="compositionally biased region" description="Basic and acidic residues" evidence="1">
    <location>
        <begin position="33"/>
        <end position="44"/>
    </location>
</feature>
<proteinExistence type="predicted"/>
<sequence length="88" mass="9153">MTSFKNPVGSVLFKALLTGLVITAISGTPLQAREHRAGDRHAEHSVGSGSSRIEGDRSIATPAYHAFAPAPSEQPGGVCDHGDNPMIC</sequence>
<name>A0AAE7TKR1_9BRAD</name>
<feature type="region of interest" description="Disordered" evidence="1">
    <location>
        <begin position="69"/>
        <end position="88"/>
    </location>
</feature>
<evidence type="ECO:0000256" key="1">
    <source>
        <dbReference type="SAM" id="MobiDB-lite"/>
    </source>
</evidence>
<dbReference type="Proteomes" id="UP000594015">
    <property type="component" value="Chromosome"/>
</dbReference>
<reference evidence="2 3" key="1">
    <citation type="submission" date="2018-06" db="EMBL/GenBank/DDBJ databases">
        <title>Comparative genomics of Bradyrhizobium nodulating Arachidis hypogaea.</title>
        <authorList>
            <person name="Li Y."/>
        </authorList>
    </citation>
    <scope>NUCLEOTIDE SEQUENCE [LARGE SCALE GENOMIC DNA]</scope>
    <source>
        <strain evidence="2 3">CCBAU 051107</strain>
    </source>
</reference>
<evidence type="ECO:0000313" key="2">
    <source>
        <dbReference type="EMBL" id="QOZ71920.1"/>
    </source>
</evidence>
<accession>A0AAE7TKR1</accession>